<evidence type="ECO:0000259" key="3">
    <source>
        <dbReference type="Pfam" id="PF05065"/>
    </source>
</evidence>
<sequence>MPMKLHDIKQKRNTISTDMRALHDSIGDNAWTDEQRTNWNKAKTELQALDDQISREEELRSQDQKFVQEQEQEQRQRNDTPEGQQQEQRQKAFNKFLRHGQSELSAEERSALRELRAQGTAPNEKGGYTVPTQFRALIVESMKAYGGIASVAQIMNTDNGQDIEWATSDGTTEEGELLGENTETSEQDVEFGSGSLGAKKLSSKIIRISNELLQDSGVNIEAFLAGRIAQRIGRGEAKYLVQGTGVGTPVQPKGLVTSVTGVTPTASATTFTWKEMNALKHSIDPAYRNGPKFRWAFNDATLKILTEMEDLQGRPLWLPEIIGGAPATVLQVPYVIDQAIDNIAAGKKFMFCGDFDRFIVRRITYMTLKRLVERYAEFDQTGFLAFHRFDCILEDTAAIKALVGKPAAGG</sequence>
<evidence type="ECO:0000313" key="5">
    <source>
        <dbReference type="Proteomes" id="UP000046784"/>
    </source>
</evidence>
<dbReference type="Gene3D" id="3.30.2400.10">
    <property type="entry name" value="Major capsid protein gp5"/>
    <property type="match status" value="1"/>
</dbReference>
<dbReference type="AlphaFoldDB" id="A0AAI8ZTZ3"/>
<evidence type="ECO:0000313" key="4">
    <source>
        <dbReference type="EMBL" id="CFR14582.1"/>
    </source>
</evidence>
<name>A0AAI8ZTZ3_YERFR</name>
<dbReference type="InterPro" id="IPR024455">
    <property type="entry name" value="Phage_capsid"/>
</dbReference>
<dbReference type="Proteomes" id="UP000046784">
    <property type="component" value="Unassembled WGS sequence"/>
</dbReference>
<dbReference type="NCBIfam" id="TIGR01554">
    <property type="entry name" value="major_cap_HK97"/>
    <property type="match status" value="1"/>
</dbReference>
<dbReference type="EMBL" id="CGCB01000048">
    <property type="protein sequence ID" value="CFR14582.1"/>
    <property type="molecule type" value="Genomic_DNA"/>
</dbReference>
<dbReference type="Pfam" id="PF05065">
    <property type="entry name" value="Phage_capsid"/>
    <property type="match status" value="1"/>
</dbReference>
<gene>
    <name evidence="4" type="ORF">ERS008524_04189</name>
</gene>
<reference evidence="4 5" key="1">
    <citation type="submission" date="2015-03" db="EMBL/GenBank/DDBJ databases">
        <authorList>
            <consortium name="Pathogen Informatics"/>
            <person name="Murphy D."/>
        </authorList>
    </citation>
    <scope>NUCLEOTIDE SEQUENCE [LARGE SCALE GENOMIC DNA]</scope>
    <source>
        <strain evidence="4 5">3400/83</strain>
    </source>
</reference>
<feature type="region of interest" description="Disordered" evidence="2">
    <location>
        <begin position="50"/>
        <end position="89"/>
    </location>
</feature>
<comment type="caution">
    <text evidence="4">The sequence shown here is derived from an EMBL/GenBank/DDBJ whole genome shotgun (WGS) entry which is preliminary data.</text>
</comment>
<accession>A0AAI8ZTZ3</accession>
<feature type="domain" description="Phage capsid-like C-terminal" evidence="3">
    <location>
        <begin position="126"/>
        <end position="403"/>
    </location>
</feature>
<dbReference type="SUPFAM" id="SSF56563">
    <property type="entry name" value="Major capsid protein gp5"/>
    <property type="match status" value="1"/>
</dbReference>
<feature type="compositionally biased region" description="Basic and acidic residues" evidence="2">
    <location>
        <begin position="52"/>
        <end position="80"/>
    </location>
</feature>
<proteinExistence type="predicted"/>
<protein>
    <submittedName>
        <fullName evidence="4">Predicted phage phi-C31 gp36 major capsid-like protein</fullName>
    </submittedName>
</protein>
<organism evidence="4 5">
    <name type="scientific">Yersinia frederiksenii</name>
    <dbReference type="NCBI Taxonomy" id="29484"/>
    <lineage>
        <taxon>Bacteria</taxon>
        <taxon>Pseudomonadati</taxon>
        <taxon>Pseudomonadota</taxon>
        <taxon>Gammaproteobacteria</taxon>
        <taxon>Enterobacterales</taxon>
        <taxon>Yersiniaceae</taxon>
        <taxon>Yersinia</taxon>
    </lineage>
</organism>
<comment type="subcellular location">
    <subcellularLocation>
        <location evidence="1">Virion</location>
    </subcellularLocation>
</comment>
<evidence type="ECO:0000256" key="2">
    <source>
        <dbReference type="SAM" id="MobiDB-lite"/>
    </source>
</evidence>
<evidence type="ECO:0000256" key="1">
    <source>
        <dbReference type="ARBA" id="ARBA00004328"/>
    </source>
</evidence>
<dbReference type="InterPro" id="IPR054612">
    <property type="entry name" value="Phage_capsid-like_C"/>
</dbReference>